<evidence type="ECO:0000313" key="2">
    <source>
        <dbReference type="Proteomes" id="UP000008809"/>
    </source>
</evidence>
<reference evidence="1 2" key="1">
    <citation type="submission" date="2006-01" db="EMBL/GenBank/DDBJ databases">
        <title>Complete sequence of Rhodopseudomonas palustris HaA2.</title>
        <authorList>
            <consortium name="US DOE Joint Genome Institute"/>
            <person name="Copeland A."/>
            <person name="Lucas S."/>
            <person name="Lapidus A."/>
            <person name="Barry K."/>
            <person name="Detter J.C."/>
            <person name="Glavina T."/>
            <person name="Hammon N."/>
            <person name="Israni S."/>
            <person name="Pitluck S."/>
            <person name="Chain P."/>
            <person name="Malfatti S."/>
            <person name="Shin M."/>
            <person name="Vergez L."/>
            <person name="Schmutz J."/>
            <person name="Larimer F."/>
            <person name="Land M."/>
            <person name="Hauser L."/>
            <person name="Pelletier D.A."/>
            <person name="Kyrpides N."/>
            <person name="Anderson I."/>
            <person name="Oda Y."/>
            <person name="Harwood C.S."/>
            <person name="Richardson P."/>
        </authorList>
    </citation>
    <scope>NUCLEOTIDE SEQUENCE [LARGE SCALE GENOMIC DNA]</scope>
    <source>
        <strain evidence="1 2">HaA2</strain>
    </source>
</reference>
<protein>
    <submittedName>
        <fullName evidence="1">Uncharacterized protein</fullName>
    </submittedName>
</protein>
<proteinExistence type="predicted"/>
<dbReference type="AlphaFoldDB" id="Q2J1G2"/>
<dbReference type="KEGG" id="rpb:RPB_0988"/>
<sequence>MNGAVATDVVMAGLAPAIEVLWTARAVLFPMESALAFCGLDMQAATSTPYHPSLRVAQRRSNPEAPCSAPLDCFAALAMTGMGR</sequence>
<dbReference type="Proteomes" id="UP000008809">
    <property type="component" value="Chromosome"/>
</dbReference>
<dbReference type="HOGENOM" id="CLU_2525344_0_0_5"/>
<keyword evidence="2" id="KW-1185">Reference proteome</keyword>
<organism evidence="1 2">
    <name type="scientific">Rhodopseudomonas palustris (strain HaA2)</name>
    <dbReference type="NCBI Taxonomy" id="316058"/>
    <lineage>
        <taxon>Bacteria</taxon>
        <taxon>Pseudomonadati</taxon>
        <taxon>Pseudomonadota</taxon>
        <taxon>Alphaproteobacteria</taxon>
        <taxon>Hyphomicrobiales</taxon>
        <taxon>Nitrobacteraceae</taxon>
        <taxon>Rhodopseudomonas</taxon>
    </lineage>
</organism>
<name>Q2J1G2_RHOP2</name>
<dbReference type="EMBL" id="CP000250">
    <property type="protein sequence ID" value="ABD05698.1"/>
    <property type="molecule type" value="Genomic_DNA"/>
</dbReference>
<accession>Q2J1G2</accession>
<gene>
    <name evidence="1" type="ordered locus">RPB_0988</name>
</gene>
<evidence type="ECO:0000313" key="1">
    <source>
        <dbReference type="EMBL" id="ABD05698.1"/>
    </source>
</evidence>